<evidence type="ECO:0000313" key="2">
    <source>
        <dbReference type="EMBL" id="GMI25411.1"/>
    </source>
</evidence>
<feature type="compositionally biased region" description="Polar residues" evidence="1">
    <location>
        <begin position="15"/>
        <end position="30"/>
    </location>
</feature>
<feature type="compositionally biased region" description="Gly residues" evidence="1">
    <location>
        <begin position="89"/>
        <end position="99"/>
    </location>
</feature>
<gene>
    <name evidence="2" type="ORF">TrRE_jg128</name>
</gene>
<feature type="compositionally biased region" description="Pro residues" evidence="1">
    <location>
        <begin position="38"/>
        <end position="48"/>
    </location>
</feature>
<evidence type="ECO:0000256" key="1">
    <source>
        <dbReference type="SAM" id="MobiDB-lite"/>
    </source>
</evidence>
<accession>A0A9W7FZB4</accession>
<proteinExistence type="predicted"/>
<dbReference type="EMBL" id="BRXZ01007197">
    <property type="protein sequence ID" value="GMI25411.1"/>
    <property type="molecule type" value="Genomic_DNA"/>
</dbReference>
<sequence>NKDPSSDKGIVGYKNKNQTGWKTVSQNSQKLLALGTPSPCPRPGPSPSTPISAMKRGMHKVVDSLKSMSPHHSHNQKHKGEGRTPGAKTPGGGKMTGGRSGKKGNNNSRRNNNNPNLFPSHILHFDPLTSEVRNYAAQIYGENSGISDEEIKRLLNSRGEKGVKSWELKKRVAKADEMVKKLKDTLNLYQKGKNRFKALSVEAELAARSNWAKCAERVDQTDQENSKLRTEVKSLSIVAVQSRDKAK</sequence>
<dbReference type="AlphaFoldDB" id="A0A9W7FZB4"/>
<dbReference type="Proteomes" id="UP001165082">
    <property type="component" value="Unassembled WGS sequence"/>
</dbReference>
<organism evidence="2 3">
    <name type="scientific">Triparma retinervis</name>
    <dbReference type="NCBI Taxonomy" id="2557542"/>
    <lineage>
        <taxon>Eukaryota</taxon>
        <taxon>Sar</taxon>
        <taxon>Stramenopiles</taxon>
        <taxon>Ochrophyta</taxon>
        <taxon>Bolidophyceae</taxon>
        <taxon>Parmales</taxon>
        <taxon>Triparmaceae</taxon>
        <taxon>Triparma</taxon>
    </lineage>
</organism>
<keyword evidence="3" id="KW-1185">Reference proteome</keyword>
<comment type="caution">
    <text evidence="2">The sequence shown here is derived from an EMBL/GenBank/DDBJ whole genome shotgun (WGS) entry which is preliminary data.</text>
</comment>
<feature type="region of interest" description="Disordered" evidence="1">
    <location>
        <begin position="1"/>
        <end position="118"/>
    </location>
</feature>
<feature type="non-terminal residue" evidence="2">
    <location>
        <position position="1"/>
    </location>
</feature>
<protein>
    <submittedName>
        <fullName evidence="2">Uncharacterized protein</fullName>
    </submittedName>
</protein>
<reference evidence="2" key="1">
    <citation type="submission" date="2022-07" db="EMBL/GenBank/DDBJ databases">
        <title>Genome analysis of Parmales, a sister group of diatoms, reveals the evolutionary specialization of diatoms from phago-mixotrophs to photoautotrophs.</title>
        <authorList>
            <person name="Ban H."/>
            <person name="Sato S."/>
            <person name="Yoshikawa S."/>
            <person name="Kazumasa Y."/>
            <person name="Nakamura Y."/>
            <person name="Ichinomiya M."/>
            <person name="Saitoh K."/>
            <person name="Sato N."/>
            <person name="Blanc-Mathieu R."/>
            <person name="Endo H."/>
            <person name="Kuwata A."/>
            <person name="Ogata H."/>
        </authorList>
    </citation>
    <scope>NUCLEOTIDE SEQUENCE</scope>
</reference>
<feature type="non-terminal residue" evidence="2">
    <location>
        <position position="247"/>
    </location>
</feature>
<feature type="compositionally biased region" description="Low complexity" evidence="1">
    <location>
        <begin position="103"/>
        <end position="114"/>
    </location>
</feature>
<evidence type="ECO:0000313" key="3">
    <source>
        <dbReference type="Proteomes" id="UP001165082"/>
    </source>
</evidence>
<name>A0A9W7FZB4_9STRA</name>